<sequence>MTDEVKFYTNDKGLATITLNRPKALNSLTHEMVVAMKEHLNEWRDRADIQVILIEGAGEKGFCAGGDIKTLSQARNGPKDFEKARRFFEDEYEVDLMIQEYPKPIAACLDGIVMGGGVGLTQGASHRIVTERTKWAMPEMNIGFFPDVGGAYFFNKAPGYTGRYLALTSSTIKAADILYIHAADYYVSNLKPVIDELITIDWTQEHDPAAKLTSVITVQHSKPEAGMLSSIQDDINHYFQYDSVETIVEKLESDSTHSFAAETRETLLAKSPVSEKVTLKHLIDSENKSLEDVLQMDLVIATGFLKHEDFYKGIESVIFKKNHSPAYTYKHLADVSENMVESFFTDK</sequence>
<accession>A0A841PX29</accession>
<comment type="caution">
    <text evidence="5">The sequence shown here is derived from an EMBL/GenBank/DDBJ whole genome shotgun (WGS) entry which is preliminary data.</text>
</comment>
<feature type="domain" description="Enoyl-CoA hydratase/isomerase" evidence="4">
    <location>
        <begin position="15"/>
        <end position="344"/>
    </location>
</feature>
<evidence type="ECO:0000313" key="5">
    <source>
        <dbReference type="EMBL" id="MBB6451151.1"/>
    </source>
</evidence>
<dbReference type="SUPFAM" id="SSF52096">
    <property type="entry name" value="ClpP/crotonase"/>
    <property type="match status" value="1"/>
</dbReference>
<evidence type="ECO:0000256" key="3">
    <source>
        <dbReference type="ARBA" id="ARBA00022801"/>
    </source>
</evidence>
<dbReference type="InterPro" id="IPR045004">
    <property type="entry name" value="ECH_dom"/>
</dbReference>
<dbReference type="CDD" id="cd06558">
    <property type="entry name" value="crotonase-like"/>
    <property type="match status" value="1"/>
</dbReference>
<dbReference type="PANTHER" id="PTHR43176">
    <property type="entry name" value="3-HYDROXYISOBUTYRYL-COA HYDROLASE-RELATED"/>
    <property type="match status" value="1"/>
</dbReference>
<dbReference type="RefSeq" id="WP_184405226.1">
    <property type="nucleotide sequence ID" value="NZ_JACHHJ010000005.1"/>
</dbReference>
<dbReference type="NCBIfam" id="NF004127">
    <property type="entry name" value="PRK05617.1"/>
    <property type="match status" value="1"/>
</dbReference>
<dbReference type="Gene3D" id="3.90.226.10">
    <property type="entry name" value="2-enoyl-CoA Hydratase, Chain A, domain 1"/>
    <property type="match status" value="1"/>
</dbReference>
<keyword evidence="6" id="KW-1185">Reference proteome</keyword>
<dbReference type="GO" id="GO:0006574">
    <property type="term" value="P:L-valine catabolic process"/>
    <property type="evidence" value="ECO:0007669"/>
    <property type="project" value="TreeGrafter"/>
</dbReference>
<protein>
    <recommendedName>
        <fullName evidence="2">3-hydroxyisobutyryl-CoA hydrolase</fullName>
        <ecNumber evidence="2">3.1.2.4</ecNumber>
    </recommendedName>
</protein>
<proteinExistence type="predicted"/>
<evidence type="ECO:0000256" key="2">
    <source>
        <dbReference type="ARBA" id="ARBA00011915"/>
    </source>
</evidence>
<dbReference type="InterPro" id="IPR029045">
    <property type="entry name" value="ClpP/crotonase-like_dom_sf"/>
</dbReference>
<keyword evidence="3" id="KW-0378">Hydrolase</keyword>
<dbReference type="EC" id="3.1.2.4" evidence="2"/>
<dbReference type="PANTHER" id="PTHR43176:SF3">
    <property type="entry name" value="3-HYDROXYISOBUTYRYL-COA HYDROLASE, MITOCHONDRIAL"/>
    <property type="match status" value="1"/>
</dbReference>
<gene>
    <name evidence="5" type="ORF">HNR44_003145</name>
</gene>
<evidence type="ECO:0000313" key="6">
    <source>
        <dbReference type="Proteomes" id="UP000568839"/>
    </source>
</evidence>
<evidence type="ECO:0000259" key="4">
    <source>
        <dbReference type="Pfam" id="PF16113"/>
    </source>
</evidence>
<dbReference type="InterPro" id="IPR032259">
    <property type="entry name" value="HIBYL-CoA-H"/>
</dbReference>
<reference evidence="5 6" key="1">
    <citation type="submission" date="2020-08" db="EMBL/GenBank/DDBJ databases">
        <title>Genomic Encyclopedia of Type Strains, Phase IV (KMG-IV): sequencing the most valuable type-strain genomes for metagenomic binning, comparative biology and taxonomic classification.</title>
        <authorList>
            <person name="Goeker M."/>
        </authorList>
    </citation>
    <scope>NUCLEOTIDE SEQUENCE [LARGE SCALE GENOMIC DNA]</scope>
    <source>
        <strain evidence="5 6">DSM 21769</strain>
    </source>
</reference>
<name>A0A841PX29_9BACL</name>
<dbReference type="Proteomes" id="UP000568839">
    <property type="component" value="Unassembled WGS sequence"/>
</dbReference>
<dbReference type="AlphaFoldDB" id="A0A841PX29"/>
<dbReference type="Pfam" id="PF16113">
    <property type="entry name" value="ECH_2"/>
    <property type="match status" value="1"/>
</dbReference>
<dbReference type="EMBL" id="JACHHJ010000005">
    <property type="protein sequence ID" value="MBB6451151.1"/>
    <property type="molecule type" value="Genomic_DNA"/>
</dbReference>
<dbReference type="GO" id="GO:0003860">
    <property type="term" value="F:3-hydroxyisobutyryl-CoA hydrolase activity"/>
    <property type="evidence" value="ECO:0007669"/>
    <property type="project" value="UniProtKB-EC"/>
</dbReference>
<evidence type="ECO:0000256" key="1">
    <source>
        <dbReference type="ARBA" id="ARBA00001709"/>
    </source>
</evidence>
<comment type="catalytic activity">
    <reaction evidence="1">
        <text>3-hydroxy-2-methylpropanoyl-CoA + H2O = 3-hydroxy-2-methylpropanoate + CoA + H(+)</text>
        <dbReference type="Rhea" id="RHEA:20888"/>
        <dbReference type="ChEBI" id="CHEBI:11805"/>
        <dbReference type="ChEBI" id="CHEBI:15377"/>
        <dbReference type="ChEBI" id="CHEBI:15378"/>
        <dbReference type="ChEBI" id="CHEBI:57287"/>
        <dbReference type="ChEBI" id="CHEBI:57340"/>
        <dbReference type="EC" id="3.1.2.4"/>
    </reaction>
</comment>
<organism evidence="5 6">
    <name type="scientific">Geomicrobium halophilum</name>
    <dbReference type="NCBI Taxonomy" id="549000"/>
    <lineage>
        <taxon>Bacteria</taxon>
        <taxon>Bacillati</taxon>
        <taxon>Bacillota</taxon>
        <taxon>Bacilli</taxon>
        <taxon>Bacillales</taxon>
        <taxon>Geomicrobium</taxon>
    </lineage>
</organism>